<reference evidence="7 8" key="1">
    <citation type="submission" date="2018-11" db="EMBL/GenBank/DDBJ databases">
        <title>Genome assembly of Steccherinum ochraceum LE-BIN_3174, the white-rot fungus of the Steccherinaceae family (The Residual Polyporoid clade, Polyporales, Basidiomycota).</title>
        <authorList>
            <person name="Fedorova T.V."/>
            <person name="Glazunova O.A."/>
            <person name="Landesman E.O."/>
            <person name="Moiseenko K.V."/>
            <person name="Psurtseva N.V."/>
            <person name="Savinova O.S."/>
            <person name="Shakhova N.V."/>
            <person name="Tyazhelova T.V."/>
            <person name="Vasina D.V."/>
        </authorList>
    </citation>
    <scope>NUCLEOTIDE SEQUENCE [LARGE SCALE GENOMIC DNA]</scope>
    <source>
        <strain evidence="7 8">LE-BIN_3174</strain>
    </source>
</reference>
<dbReference type="OrthoDB" id="2309723at2759"/>
<evidence type="ECO:0000313" key="8">
    <source>
        <dbReference type="Proteomes" id="UP000292702"/>
    </source>
</evidence>
<dbReference type="Pfam" id="PF04082">
    <property type="entry name" value="Fungal_trans"/>
    <property type="match status" value="1"/>
</dbReference>
<evidence type="ECO:0000256" key="4">
    <source>
        <dbReference type="ARBA" id="ARBA00023163"/>
    </source>
</evidence>
<evidence type="ECO:0000256" key="1">
    <source>
        <dbReference type="ARBA" id="ARBA00004123"/>
    </source>
</evidence>
<sequence>MRCDGTRPICNQCIDKRRPDDCEYTTGSGLTRSQMLEENIALLESRIRELESTDTSAPSVRLHQAPQLPPMCPSLAAPVGEEQAEVGSPNAITLQLVPPPEKDTDHEERSDAIDAFLPFARQFGFFLHLARFIRSFHENQFSNGAGPFNTLISAVCLWGSHFCTDPVLHAREGEYLAEATQRITDALFVSDGTSLRDHSVLFIIQAEVLLAYYFFYEGRELEGRYHATAASALILSCRLNLIRSDRAGEGDDTEHGLVPPEDRVQEGERIQAFWTVYILDKTWSVALGFPTAIPAESALTFKIDTPWPLDMQTYDDDEVISVVSPPLHARRALWNGIAEYVLCVVQGRAWDAVRSHDTLLAFLQGGSSGSVGARAGASGIGVGGVTVEGDEVALALHAQAAALFAKAAWLGSQYREDSTIDVAQPALYADVLAFDEVITKFSGSLMPVAELPIQGTNTNSERIMIRALAHVALIQLHTNFKGREQRSRDACIAAADAALAVIGEVDLVRIDCVDALLAHLLAAAAKVYLDEMANVKALSATAEQAVYASYSDLYVNNLATSVQRAIAILTVLGRKCKVMARNAIEVQQGLTAVL</sequence>
<dbReference type="CDD" id="cd12148">
    <property type="entry name" value="fungal_TF_MHR"/>
    <property type="match status" value="1"/>
</dbReference>
<name>A0A4R0RGS4_9APHY</name>
<dbReference type="InterPro" id="IPR036864">
    <property type="entry name" value="Zn2-C6_fun-type_DNA-bd_sf"/>
</dbReference>
<keyword evidence="8" id="KW-1185">Reference proteome</keyword>
<gene>
    <name evidence="7" type="ORF">EIP91_012195</name>
</gene>
<dbReference type="GO" id="GO:0000981">
    <property type="term" value="F:DNA-binding transcription factor activity, RNA polymerase II-specific"/>
    <property type="evidence" value="ECO:0007669"/>
    <property type="project" value="InterPro"/>
</dbReference>
<organism evidence="7 8">
    <name type="scientific">Steccherinum ochraceum</name>
    <dbReference type="NCBI Taxonomy" id="92696"/>
    <lineage>
        <taxon>Eukaryota</taxon>
        <taxon>Fungi</taxon>
        <taxon>Dikarya</taxon>
        <taxon>Basidiomycota</taxon>
        <taxon>Agaricomycotina</taxon>
        <taxon>Agaricomycetes</taxon>
        <taxon>Polyporales</taxon>
        <taxon>Steccherinaceae</taxon>
        <taxon>Steccherinum</taxon>
    </lineage>
</organism>
<dbReference type="GO" id="GO:0005634">
    <property type="term" value="C:nucleus"/>
    <property type="evidence" value="ECO:0007669"/>
    <property type="project" value="UniProtKB-SubCell"/>
</dbReference>
<dbReference type="GO" id="GO:0003677">
    <property type="term" value="F:DNA binding"/>
    <property type="evidence" value="ECO:0007669"/>
    <property type="project" value="InterPro"/>
</dbReference>
<keyword evidence="5" id="KW-0539">Nucleus</keyword>
<protein>
    <recommendedName>
        <fullName evidence="6">Xylanolytic transcriptional activator regulatory domain-containing protein</fullName>
    </recommendedName>
</protein>
<dbReference type="InterPro" id="IPR050815">
    <property type="entry name" value="TF_fung"/>
</dbReference>
<accession>A0A4R0RGS4</accession>
<dbReference type="PANTHER" id="PTHR47338:SF29">
    <property type="entry name" value="ZN(2)-C6 FUNGAL-TYPE DOMAIN-CONTAINING PROTEIN"/>
    <property type="match status" value="1"/>
</dbReference>
<dbReference type="Proteomes" id="UP000292702">
    <property type="component" value="Unassembled WGS sequence"/>
</dbReference>
<keyword evidence="3" id="KW-0805">Transcription regulation</keyword>
<dbReference type="STRING" id="92696.A0A4R0RGS4"/>
<comment type="caution">
    <text evidence="7">The sequence shown here is derived from an EMBL/GenBank/DDBJ whole genome shotgun (WGS) entry which is preliminary data.</text>
</comment>
<evidence type="ECO:0000256" key="2">
    <source>
        <dbReference type="ARBA" id="ARBA00022723"/>
    </source>
</evidence>
<evidence type="ECO:0000256" key="5">
    <source>
        <dbReference type="ARBA" id="ARBA00023242"/>
    </source>
</evidence>
<dbReference type="PANTHER" id="PTHR47338">
    <property type="entry name" value="ZN(II)2CYS6 TRANSCRIPTION FACTOR (EUROFUNG)-RELATED"/>
    <property type="match status" value="1"/>
</dbReference>
<dbReference type="InterPro" id="IPR007219">
    <property type="entry name" value="XnlR_reg_dom"/>
</dbReference>
<proteinExistence type="predicted"/>
<dbReference type="GO" id="GO:0008270">
    <property type="term" value="F:zinc ion binding"/>
    <property type="evidence" value="ECO:0007669"/>
    <property type="project" value="InterPro"/>
</dbReference>
<keyword evidence="2" id="KW-0479">Metal-binding</keyword>
<evidence type="ECO:0000313" key="7">
    <source>
        <dbReference type="EMBL" id="TCD67630.1"/>
    </source>
</evidence>
<evidence type="ECO:0000259" key="6">
    <source>
        <dbReference type="Pfam" id="PF04082"/>
    </source>
</evidence>
<dbReference type="EMBL" id="RWJN01000091">
    <property type="protein sequence ID" value="TCD67630.1"/>
    <property type="molecule type" value="Genomic_DNA"/>
</dbReference>
<keyword evidence="4" id="KW-0804">Transcription</keyword>
<dbReference type="GO" id="GO:0006351">
    <property type="term" value="P:DNA-templated transcription"/>
    <property type="evidence" value="ECO:0007669"/>
    <property type="project" value="InterPro"/>
</dbReference>
<dbReference type="AlphaFoldDB" id="A0A4R0RGS4"/>
<feature type="domain" description="Xylanolytic transcriptional activator regulatory" evidence="6">
    <location>
        <begin position="126"/>
        <end position="323"/>
    </location>
</feature>
<evidence type="ECO:0000256" key="3">
    <source>
        <dbReference type="ARBA" id="ARBA00023015"/>
    </source>
</evidence>
<dbReference type="Gene3D" id="4.10.240.10">
    <property type="entry name" value="Zn(2)-C6 fungal-type DNA-binding domain"/>
    <property type="match status" value="1"/>
</dbReference>
<comment type="subcellular location">
    <subcellularLocation>
        <location evidence="1">Nucleus</location>
    </subcellularLocation>
</comment>